<dbReference type="EMBL" id="CP045482">
    <property type="protein sequence ID" value="QGR22602.1"/>
    <property type="molecule type" value="Genomic_DNA"/>
</dbReference>
<dbReference type="GeneID" id="42780460"/>
<keyword evidence="4 5" id="KW-0694">RNA-binding</keyword>
<keyword evidence="1 5" id="KW-0489">Methyltransferase</keyword>
<accession>A0A650CY95</accession>
<evidence type="ECO:0000256" key="4">
    <source>
        <dbReference type="ARBA" id="ARBA00022884"/>
    </source>
</evidence>
<dbReference type="Pfam" id="PF00398">
    <property type="entry name" value="RrnaAD"/>
    <property type="match status" value="1"/>
</dbReference>
<dbReference type="GO" id="GO:0000179">
    <property type="term" value="F:rRNA (adenine-N6,N6-)-dimethyltransferase activity"/>
    <property type="evidence" value="ECO:0007669"/>
    <property type="project" value="UniProtKB-UniRule"/>
</dbReference>
<dbReference type="Gene3D" id="3.40.50.150">
    <property type="entry name" value="Vaccinia Virus protein VP39"/>
    <property type="match status" value="1"/>
</dbReference>
<feature type="binding site" evidence="5">
    <location>
        <position position="49"/>
    </location>
    <ligand>
        <name>S-adenosyl-L-methionine</name>
        <dbReference type="ChEBI" id="CHEBI:59789"/>
    </ligand>
</feature>
<keyword evidence="3 5" id="KW-0949">S-adenosyl-L-methionine</keyword>
<dbReference type="SMART" id="SM00650">
    <property type="entry name" value="rADc"/>
    <property type="match status" value="1"/>
</dbReference>
<evidence type="ECO:0000256" key="5">
    <source>
        <dbReference type="PROSITE-ProRule" id="PRU01026"/>
    </source>
</evidence>
<dbReference type="InterPro" id="IPR020598">
    <property type="entry name" value="rRNA_Ade_methylase_Trfase_N"/>
</dbReference>
<comment type="similarity">
    <text evidence="5">Belongs to the class I-like SAM-binding methyltransferase superfamily. rRNA adenine N(6)-methyltransferase family.</text>
</comment>
<evidence type="ECO:0000256" key="1">
    <source>
        <dbReference type="ARBA" id="ARBA00022603"/>
    </source>
</evidence>
<dbReference type="InterPro" id="IPR029063">
    <property type="entry name" value="SAM-dependent_MTases_sf"/>
</dbReference>
<dbReference type="GO" id="GO:0003723">
    <property type="term" value="F:RNA binding"/>
    <property type="evidence" value="ECO:0007669"/>
    <property type="project" value="UniProtKB-UniRule"/>
</dbReference>
<dbReference type="InterPro" id="IPR001737">
    <property type="entry name" value="KsgA/Erm"/>
</dbReference>
<dbReference type="PROSITE" id="PS51689">
    <property type="entry name" value="SAM_RNA_A_N6_MT"/>
    <property type="match status" value="1"/>
</dbReference>
<dbReference type="PANTHER" id="PTHR11727:SF7">
    <property type="entry name" value="DIMETHYLADENOSINE TRANSFERASE-RELATED"/>
    <property type="match status" value="1"/>
</dbReference>
<dbReference type="EMBL" id="WHYS01000001">
    <property type="protein sequence ID" value="MQL54813.1"/>
    <property type="molecule type" value="Genomic_DNA"/>
</dbReference>
<gene>
    <name evidence="8" type="ORF">D1866_11965</name>
    <name evidence="7" type="ORF">GFB69_03405</name>
</gene>
<feature type="domain" description="Ribosomal RNA adenine methylase transferase N-terminal" evidence="6">
    <location>
        <begin position="13"/>
        <end position="160"/>
    </location>
</feature>
<keyword evidence="9" id="KW-1185">Reference proteome</keyword>
<dbReference type="Proteomes" id="UP000426328">
    <property type="component" value="Chromosome"/>
</dbReference>
<feature type="binding site" evidence="5">
    <location>
        <position position="32"/>
    </location>
    <ligand>
        <name>S-adenosyl-L-methionine</name>
        <dbReference type="ChEBI" id="CHEBI:59789"/>
    </ligand>
</feature>
<dbReference type="Gene3D" id="1.10.8.100">
    <property type="entry name" value="Ribosomal RNA adenine dimethylase-like, domain 2"/>
    <property type="match status" value="1"/>
</dbReference>
<sequence length="218" mass="25277">MKLSQNFLVNKFFVSKFSSYVKNDIKPIVEVGCGKGNISKVINPDLCIEIDDKFIKYLRTYNLIIADARFLPIKRGQIVSSLPYSITEDFFLEVSKLDQVISLVLILQKDFIDKILNYATYISFLLNYIFDIKTHEVIPPSAFTPSPKVYSIIVTFMRKRAYNAKVDEYLKCVSRFRNKKLKNVGEYCGFTSNSEKRVREFKPCQVIELLNLMGLNYV</sequence>
<organism evidence="8 9">
    <name type="scientific">Acidianus ambivalens</name>
    <name type="common">Desulfurolobus ambivalens</name>
    <dbReference type="NCBI Taxonomy" id="2283"/>
    <lineage>
        <taxon>Archaea</taxon>
        <taxon>Thermoproteota</taxon>
        <taxon>Thermoprotei</taxon>
        <taxon>Sulfolobales</taxon>
        <taxon>Sulfolobaceae</taxon>
        <taxon>Acidianus</taxon>
    </lineage>
</organism>
<name>A0A650CY95_ACIAM</name>
<evidence type="ECO:0000259" key="6">
    <source>
        <dbReference type="SMART" id="SM00650"/>
    </source>
</evidence>
<dbReference type="SUPFAM" id="SSF53335">
    <property type="entry name" value="S-adenosyl-L-methionine-dependent methyltransferases"/>
    <property type="match status" value="1"/>
</dbReference>
<proteinExistence type="inferred from homology"/>
<dbReference type="AlphaFoldDB" id="A0A650CY95"/>
<evidence type="ECO:0000256" key="2">
    <source>
        <dbReference type="ARBA" id="ARBA00022679"/>
    </source>
</evidence>
<dbReference type="Proteomes" id="UP000474054">
    <property type="component" value="Unassembled WGS sequence"/>
</dbReference>
<feature type="binding site" evidence="5">
    <location>
        <position position="67"/>
    </location>
    <ligand>
        <name>S-adenosyl-L-methionine</name>
        <dbReference type="ChEBI" id="CHEBI:59789"/>
    </ligand>
</feature>
<dbReference type="InterPro" id="IPR023165">
    <property type="entry name" value="rRNA_Ade_diMease-like_C"/>
</dbReference>
<dbReference type="KEGG" id="aamb:D1866_11965"/>
<evidence type="ECO:0000313" key="8">
    <source>
        <dbReference type="EMBL" id="QGR22602.1"/>
    </source>
</evidence>
<dbReference type="RefSeq" id="WP_152940134.1">
    <property type="nucleotide sequence ID" value="NZ_CP045482.1"/>
</dbReference>
<evidence type="ECO:0000313" key="9">
    <source>
        <dbReference type="Proteomes" id="UP000426328"/>
    </source>
</evidence>
<dbReference type="NCBIfam" id="NF011489">
    <property type="entry name" value="PRK14896.1-5"/>
    <property type="match status" value="1"/>
</dbReference>
<keyword evidence="2 5" id="KW-0808">Transferase</keyword>
<reference evidence="7 10" key="1">
    <citation type="submission" date="2019-10" db="EMBL/GenBank/DDBJ databases">
        <title>Comparative genomics of sulfur disproportionating microorganisms.</title>
        <authorList>
            <person name="Ward L.M."/>
            <person name="Bertran E."/>
            <person name="Johnston D."/>
        </authorList>
    </citation>
    <scope>NUCLEOTIDE SEQUENCE [LARGE SCALE GENOMIC DNA]</scope>
    <source>
        <strain evidence="7 10">DSM 3772</strain>
    </source>
</reference>
<feature type="binding site" evidence="5">
    <location>
        <position position="8"/>
    </location>
    <ligand>
        <name>S-adenosyl-L-methionine</name>
        <dbReference type="ChEBI" id="CHEBI:59789"/>
    </ligand>
</feature>
<evidence type="ECO:0000313" key="10">
    <source>
        <dbReference type="Proteomes" id="UP000474054"/>
    </source>
</evidence>
<reference evidence="8 9" key="2">
    <citation type="submission" date="2019-10" db="EMBL/GenBank/DDBJ databases">
        <title>Genome Sequences from Six Type Strain Members of the Archaeal Family Sulfolobaceae: Acidianus ambivalens, Acidianus infernus, Metallosphaera prunae, Stygiolobus azoricus, Sulfolobus metallicus, and Sulfurisphaera ohwakuensis.</title>
        <authorList>
            <person name="Counts J.A."/>
            <person name="Kelly R.M."/>
        </authorList>
    </citation>
    <scope>NUCLEOTIDE SEQUENCE [LARGE SCALE GENOMIC DNA]</scope>
    <source>
        <strain evidence="8 9">LEI 10</strain>
    </source>
</reference>
<evidence type="ECO:0000313" key="7">
    <source>
        <dbReference type="EMBL" id="MQL54813.1"/>
    </source>
</evidence>
<feature type="binding site" evidence="5">
    <location>
        <position position="6"/>
    </location>
    <ligand>
        <name>S-adenosyl-L-methionine</name>
        <dbReference type="ChEBI" id="CHEBI:59789"/>
    </ligand>
</feature>
<protein>
    <submittedName>
        <fullName evidence="8">16S ribosomal RNA methyltransferase A</fullName>
    </submittedName>
</protein>
<feature type="binding site" evidence="5">
    <location>
        <position position="81"/>
    </location>
    <ligand>
        <name>S-adenosyl-L-methionine</name>
        <dbReference type="ChEBI" id="CHEBI:59789"/>
    </ligand>
</feature>
<evidence type="ECO:0000256" key="3">
    <source>
        <dbReference type="ARBA" id="ARBA00022691"/>
    </source>
</evidence>
<dbReference type="PANTHER" id="PTHR11727">
    <property type="entry name" value="DIMETHYLADENOSINE TRANSFERASE"/>
    <property type="match status" value="1"/>
</dbReference>